<dbReference type="PROSITE" id="PS50931">
    <property type="entry name" value="HTH_LYSR"/>
    <property type="match status" value="1"/>
</dbReference>
<evidence type="ECO:0000313" key="7">
    <source>
        <dbReference type="Proteomes" id="UP000199729"/>
    </source>
</evidence>
<dbReference type="SUPFAM" id="SSF46785">
    <property type="entry name" value="Winged helix' DNA-binding domain"/>
    <property type="match status" value="1"/>
</dbReference>
<dbReference type="Gene3D" id="3.40.190.10">
    <property type="entry name" value="Periplasmic binding protein-like II"/>
    <property type="match status" value="2"/>
</dbReference>
<sequence length="326" mass="35389">MFPMTRPCLAMNVPRDCLDRFFDATLRLSHLRTLAALARLGQVRRVAEAFCVTQSAISKQLAEIEAGLGQAVVRREGNAVVFTAIGACLAQRAQEVLHQLDRTRHDIALLRDGLCGRVVLGSVTAANAMLVPEALGGLRQRAPQLSVALEEDTADRLLPGVLDGRLDAAVVRMWQPLAHQGLAQRVLMEEPMVIVVGARHPLARRRRLAWAEAMAFPWIVPRAGSPAHGALEALLARHGCSVPPGAVESISLALNLALLTRQSFIGLLPRDFARQCVNEGRVAVLPLDTANLLAEIRVFWREEEVHPARDVLLDCLAQAAAGQSTP</sequence>
<dbReference type="InterPro" id="IPR036388">
    <property type="entry name" value="WH-like_DNA-bd_sf"/>
</dbReference>
<comment type="similarity">
    <text evidence="1">Belongs to the LysR transcriptional regulatory family.</text>
</comment>
<keyword evidence="7" id="KW-1185">Reference proteome</keyword>
<dbReference type="Pfam" id="PF00126">
    <property type="entry name" value="HTH_1"/>
    <property type="match status" value="1"/>
</dbReference>
<dbReference type="GO" id="GO:0005829">
    <property type="term" value="C:cytosol"/>
    <property type="evidence" value="ECO:0007669"/>
    <property type="project" value="TreeGrafter"/>
</dbReference>
<dbReference type="AlphaFoldDB" id="A0A221KCA1"/>
<reference evidence="6 7" key="1">
    <citation type="submission" date="2017-07" db="EMBL/GenBank/DDBJ databases">
        <title>Complete Genome Sequence of the cosmetic ferment Vitreoscilla filiformis (ATCC15551).</title>
        <authorList>
            <person name="Contreras S."/>
            <person name="Sagory-Zalkind P."/>
            <person name="Blanquart H."/>
            <person name="Iltis A."/>
            <person name="Morand S.C."/>
        </authorList>
    </citation>
    <scope>NUCLEOTIDE SEQUENCE [LARGE SCALE GENOMIC DNA]</scope>
    <source>
        <strain evidence="6 7">ATCC 15551</strain>
    </source>
</reference>
<dbReference type="PANTHER" id="PTHR30419:SF8">
    <property type="entry name" value="NITROGEN ASSIMILATION TRANSCRIPTIONAL ACTIVATOR-RELATED"/>
    <property type="match status" value="1"/>
</dbReference>
<evidence type="ECO:0000256" key="4">
    <source>
        <dbReference type="ARBA" id="ARBA00023163"/>
    </source>
</evidence>
<keyword evidence="2" id="KW-0805">Transcription regulation</keyword>
<name>A0A221KCA1_VITFI</name>
<dbReference type="InterPro" id="IPR050950">
    <property type="entry name" value="HTH-type_LysR_regulators"/>
</dbReference>
<evidence type="ECO:0000259" key="5">
    <source>
        <dbReference type="PROSITE" id="PS50931"/>
    </source>
</evidence>
<evidence type="ECO:0000256" key="1">
    <source>
        <dbReference type="ARBA" id="ARBA00009437"/>
    </source>
</evidence>
<organism evidence="6 7">
    <name type="scientific">Vitreoscilla filiformis</name>
    <dbReference type="NCBI Taxonomy" id="63"/>
    <lineage>
        <taxon>Bacteria</taxon>
        <taxon>Pseudomonadati</taxon>
        <taxon>Pseudomonadota</taxon>
        <taxon>Betaproteobacteria</taxon>
        <taxon>Neisseriales</taxon>
        <taxon>Neisseriaceae</taxon>
        <taxon>Vitreoscilla</taxon>
    </lineage>
</organism>
<dbReference type="GO" id="GO:0003677">
    <property type="term" value="F:DNA binding"/>
    <property type="evidence" value="ECO:0007669"/>
    <property type="project" value="UniProtKB-KW"/>
</dbReference>
<dbReference type="GO" id="GO:0003700">
    <property type="term" value="F:DNA-binding transcription factor activity"/>
    <property type="evidence" value="ECO:0007669"/>
    <property type="project" value="InterPro"/>
</dbReference>
<dbReference type="PANTHER" id="PTHR30419">
    <property type="entry name" value="HTH-TYPE TRANSCRIPTIONAL REGULATOR YBHD"/>
    <property type="match status" value="1"/>
</dbReference>
<feature type="domain" description="HTH lysR-type" evidence="5">
    <location>
        <begin position="26"/>
        <end position="83"/>
    </location>
</feature>
<dbReference type="InterPro" id="IPR005119">
    <property type="entry name" value="LysR_subst-bd"/>
</dbReference>
<evidence type="ECO:0000256" key="2">
    <source>
        <dbReference type="ARBA" id="ARBA00023015"/>
    </source>
</evidence>
<dbReference type="InterPro" id="IPR036390">
    <property type="entry name" value="WH_DNA-bd_sf"/>
</dbReference>
<dbReference type="KEGG" id="vff:VITFI_CDS0678"/>
<gene>
    <name evidence="6" type="ORF">VITFI_CDS0678</name>
</gene>
<dbReference type="SUPFAM" id="SSF53850">
    <property type="entry name" value="Periplasmic binding protein-like II"/>
    <property type="match status" value="1"/>
</dbReference>
<accession>A0A221KCA1</accession>
<dbReference type="Gene3D" id="1.10.10.10">
    <property type="entry name" value="Winged helix-like DNA-binding domain superfamily/Winged helix DNA-binding domain"/>
    <property type="match status" value="1"/>
</dbReference>
<dbReference type="EMBL" id="CP022423">
    <property type="protein sequence ID" value="ASM76457.1"/>
    <property type="molecule type" value="Genomic_DNA"/>
</dbReference>
<keyword evidence="4" id="KW-0804">Transcription</keyword>
<dbReference type="InterPro" id="IPR000847">
    <property type="entry name" value="LysR_HTH_N"/>
</dbReference>
<evidence type="ECO:0000256" key="3">
    <source>
        <dbReference type="ARBA" id="ARBA00023125"/>
    </source>
</evidence>
<dbReference type="Pfam" id="PF03466">
    <property type="entry name" value="LysR_substrate"/>
    <property type="match status" value="1"/>
</dbReference>
<proteinExistence type="inferred from homology"/>
<keyword evidence="3" id="KW-0238">DNA-binding</keyword>
<protein>
    <submittedName>
        <fullName evidence="6">LysR family transcriptional regulator</fullName>
    </submittedName>
</protein>
<evidence type="ECO:0000313" key="6">
    <source>
        <dbReference type="EMBL" id="ASM76457.1"/>
    </source>
</evidence>
<dbReference type="Proteomes" id="UP000199729">
    <property type="component" value="Chromosome"/>
</dbReference>